<proteinExistence type="predicted"/>
<reference evidence="1" key="1">
    <citation type="submission" date="2019-08" db="EMBL/GenBank/DDBJ databases">
        <authorList>
            <person name="Kucharzyk K."/>
            <person name="Murdoch R.W."/>
            <person name="Higgins S."/>
            <person name="Loffler F."/>
        </authorList>
    </citation>
    <scope>NUCLEOTIDE SEQUENCE</scope>
</reference>
<evidence type="ECO:0008006" key="2">
    <source>
        <dbReference type="Google" id="ProtNLM"/>
    </source>
</evidence>
<dbReference type="InterPro" id="IPR036388">
    <property type="entry name" value="WH-like_DNA-bd_sf"/>
</dbReference>
<name>A0A644Y5G9_9ZZZZ</name>
<organism evidence="1">
    <name type="scientific">bioreactor metagenome</name>
    <dbReference type="NCBI Taxonomy" id="1076179"/>
    <lineage>
        <taxon>unclassified sequences</taxon>
        <taxon>metagenomes</taxon>
        <taxon>ecological metagenomes</taxon>
    </lineage>
</organism>
<protein>
    <recommendedName>
        <fullName evidence="2">ArnR1-like winged helix-turn-helix domain-containing protein</fullName>
    </recommendedName>
</protein>
<comment type="caution">
    <text evidence="1">The sequence shown here is derived from an EMBL/GenBank/DDBJ whole genome shotgun (WGS) entry which is preliminary data.</text>
</comment>
<dbReference type="InterPro" id="IPR036390">
    <property type="entry name" value="WH_DNA-bd_sf"/>
</dbReference>
<dbReference type="AlphaFoldDB" id="A0A644Y5G9"/>
<dbReference type="EMBL" id="VSSQ01004057">
    <property type="protein sequence ID" value="MPM23549.1"/>
    <property type="molecule type" value="Genomic_DNA"/>
</dbReference>
<accession>A0A644Y5G9</accession>
<evidence type="ECO:0000313" key="1">
    <source>
        <dbReference type="EMBL" id="MPM23549.1"/>
    </source>
</evidence>
<gene>
    <name evidence="1" type="ORF">SDC9_70023</name>
</gene>
<dbReference type="SUPFAM" id="SSF46785">
    <property type="entry name" value="Winged helix' DNA-binding domain"/>
    <property type="match status" value="1"/>
</dbReference>
<dbReference type="Gene3D" id="1.10.10.10">
    <property type="entry name" value="Winged helix-like DNA-binding domain superfamily/Winged helix DNA-binding domain"/>
    <property type="match status" value="1"/>
</dbReference>
<sequence>MAFMDEMQEQEVGKNKAIRGYIIRALAKGNQNALLVRQITNALVGDSLILSPDISKHLEYLEEAGYIAFTGRTANAYNAYRRDAVIKLTRKGVDLVEGTIDDPGVDV</sequence>